<keyword evidence="4 5" id="KW-0808">Transferase</keyword>
<dbReference type="Pfam" id="PF01048">
    <property type="entry name" value="PNP_UDP_1"/>
    <property type="match status" value="1"/>
</dbReference>
<dbReference type="NCBIfam" id="TIGR01700">
    <property type="entry name" value="PNPH"/>
    <property type="match status" value="1"/>
</dbReference>
<comment type="function">
    <text evidence="5">The purine nucleoside phosphorylases catalyze the phosphorolytic breakdown of the N-glycosidic bond in the beta-(deoxy)ribonucleoside molecules, with the formation of the corresponding free purine bases and pentose-1-phosphate.</text>
</comment>
<dbReference type="InterPro" id="IPR011270">
    <property type="entry name" value="Pur_Nuc_Pase_Ino/Guo-sp"/>
</dbReference>
<dbReference type="GO" id="GO:0005737">
    <property type="term" value="C:cytoplasm"/>
    <property type="evidence" value="ECO:0007669"/>
    <property type="project" value="TreeGrafter"/>
</dbReference>
<accession>A0A7C1X195</accession>
<dbReference type="PIRSF" id="PIRSF000477">
    <property type="entry name" value="PurNPase"/>
    <property type="match status" value="1"/>
</dbReference>
<evidence type="ECO:0000256" key="2">
    <source>
        <dbReference type="ARBA" id="ARBA00006751"/>
    </source>
</evidence>
<dbReference type="EMBL" id="DSLG01000002">
    <property type="protein sequence ID" value="HEA86817.1"/>
    <property type="molecule type" value="Genomic_DNA"/>
</dbReference>
<comment type="similarity">
    <text evidence="2 5">Belongs to the PNP/MTAP phosphorylase family.</text>
</comment>
<dbReference type="EMBL" id="DSKA01000040">
    <property type="protein sequence ID" value="HEE18020.1"/>
    <property type="molecule type" value="Genomic_DNA"/>
</dbReference>
<reference evidence="8" key="1">
    <citation type="journal article" date="2020" name="mSystems">
        <title>Genome- and Community-Level Interaction Insights into Carbon Utilization and Element Cycling Functions of Hydrothermarchaeota in Hydrothermal Sediment.</title>
        <authorList>
            <person name="Zhou Z."/>
            <person name="Liu Y."/>
            <person name="Xu W."/>
            <person name="Pan J."/>
            <person name="Luo Z.H."/>
            <person name="Li M."/>
        </authorList>
    </citation>
    <scope>NUCLEOTIDE SEQUENCE [LARGE SCALE GENOMIC DNA]</scope>
    <source>
        <strain evidence="8">SpSt-236</strain>
        <strain evidence="7">SpSt-265</strain>
    </source>
</reference>
<dbReference type="SUPFAM" id="SSF53167">
    <property type="entry name" value="Purine and uridine phosphorylases"/>
    <property type="match status" value="1"/>
</dbReference>
<organism evidence="8">
    <name type="scientific">candidate division WOR-3 bacterium</name>
    <dbReference type="NCBI Taxonomy" id="2052148"/>
    <lineage>
        <taxon>Bacteria</taxon>
        <taxon>Bacteria division WOR-3</taxon>
    </lineage>
</organism>
<feature type="domain" description="Nucleoside phosphorylase" evidence="6">
    <location>
        <begin position="23"/>
        <end position="269"/>
    </location>
</feature>
<dbReference type="PANTHER" id="PTHR11904:SF9">
    <property type="entry name" value="PURINE NUCLEOSIDE PHOSPHORYLASE-RELATED"/>
    <property type="match status" value="1"/>
</dbReference>
<dbReference type="NCBIfam" id="NF006054">
    <property type="entry name" value="PRK08202.1"/>
    <property type="match status" value="1"/>
</dbReference>
<dbReference type="CDD" id="cd09009">
    <property type="entry name" value="PNP-EcPNPII_like"/>
    <property type="match status" value="1"/>
</dbReference>
<keyword evidence="3 5" id="KW-0328">Glycosyltransferase</keyword>
<evidence type="ECO:0000256" key="4">
    <source>
        <dbReference type="ARBA" id="ARBA00022679"/>
    </source>
</evidence>
<dbReference type="Gene3D" id="3.40.50.1580">
    <property type="entry name" value="Nucleoside phosphorylase domain"/>
    <property type="match status" value="1"/>
</dbReference>
<dbReference type="GO" id="GO:0009116">
    <property type="term" value="P:nucleoside metabolic process"/>
    <property type="evidence" value="ECO:0007669"/>
    <property type="project" value="InterPro"/>
</dbReference>
<comment type="pathway">
    <text evidence="1 5">Purine metabolism; purine nucleoside salvage.</text>
</comment>
<dbReference type="PANTHER" id="PTHR11904">
    <property type="entry name" value="METHYLTHIOADENOSINE/PURINE NUCLEOSIDE PHOSPHORYLASE"/>
    <property type="match status" value="1"/>
</dbReference>
<sequence>MGLKQKIQESVQAIRNRTAFKPEIGIILGTGLGRLADNIQADTTIPYATIPHFPIPTVESHGGRLILGMINNRPVVAMQGRVHYYEGYEPQEITHPVRVMKELGIHTLIVSNAAGGLNPEFQAGDIAVITDHINLTSLNPLRGPNDETLGPRFPDMFQCYDPALIKIAQETARDLGIRLVKGVYAWLTGPNLETAAEYRYLRIIGADLVGMSTVPETIVARHAGLRVLGFSVITDMGIPEQLKPVDLATVLKVASQAEPRLTRLVSEVIGRI</sequence>
<name>A0A7C1X195_UNCW3</name>
<evidence type="ECO:0000259" key="6">
    <source>
        <dbReference type="Pfam" id="PF01048"/>
    </source>
</evidence>
<evidence type="ECO:0000256" key="5">
    <source>
        <dbReference type="PIRNR" id="PIRNR000477"/>
    </source>
</evidence>
<protein>
    <recommendedName>
        <fullName evidence="5">Purine nucleoside phosphorylase</fullName>
        <ecNumber evidence="5">2.4.2.1</ecNumber>
    </recommendedName>
    <alternativeName>
        <fullName evidence="5">Inosine-guanosine phosphorylase</fullName>
    </alternativeName>
</protein>
<dbReference type="AlphaFoldDB" id="A0A7C1X195"/>
<proteinExistence type="inferred from homology"/>
<comment type="caution">
    <text evidence="8">The sequence shown here is derived from an EMBL/GenBank/DDBJ whole genome shotgun (WGS) entry which is preliminary data.</text>
</comment>
<dbReference type="InterPro" id="IPR011268">
    <property type="entry name" value="Purine_phosphorylase"/>
</dbReference>
<evidence type="ECO:0000256" key="3">
    <source>
        <dbReference type="ARBA" id="ARBA00022676"/>
    </source>
</evidence>
<dbReference type="InterPro" id="IPR035994">
    <property type="entry name" value="Nucleoside_phosphorylase_sf"/>
</dbReference>
<gene>
    <name evidence="8" type="ORF">ENP62_00510</name>
    <name evidence="7" type="ORF">ENP94_02270</name>
</gene>
<evidence type="ECO:0000256" key="1">
    <source>
        <dbReference type="ARBA" id="ARBA00005058"/>
    </source>
</evidence>
<dbReference type="UniPathway" id="UPA00606"/>
<dbReference type="InterPro" id="IPR000845">
    <property type="entry name" value="Nucleoside_phosphorylase_d"/>
</dbReference>
<dbReference type="EC" id="2.4.2.1" evidence="5"/>
<evidence type="ECO:0000313" key="8">
    <source>
        <dbReference type="EMBL" id="HEE18020.1"/>
    </source>
</evidence>
<dbReference type="GO" id="GO:0004731">
    <property type="term" value="F:purine-nucleoside phosphorylase activity"/>
    <property type="evidence" value="ECO:0007669"/>
    <property type="project" value="UniProtKB-EC"/>
</dbReference>
<evidence type="ECO:0000313" key="7">
    <source>
        <dbReference type="EMBL" id="HEA86817.1"/>
    </source>
</evidence>
<dbReference type="NCBIfam" id="TIGR01697">
    <property type="entry name" value="PNPH-PUNA-XAPA"/>
    <property type="match status" value="1"/>
</dbReference>